<evidence type="ECO:0000313" key="8">
    <source>
        <dbReference type="EMBL" id="OCF27481.1"/>
    </source>
</evidence>
<dbReference type="EMBL" id="CP144542">
    <property type="protein sequence ID" value="WVW81625.1"/>
    <property type="molecule type" value="Genomic_DNA"/>
</dbReference>
<keyword evidence="4" id="KW-0804">Transcription</keyword>
<name>A0A1B9G918_9TREE</name>
<reference evidence="9" key="4">
    <citation type="submission" date="2024-02" db="EMBL/GenBank/DDBJ databases">
        <title>Comparative genomics of Cryptococcus and Kwoniella reveals pathogenesis evolution and contrasting modes of karyotype evolution via chromosome fusion or intercentromeric recombination.</title>
        <authorList>
            <person name="Coelho M.A."/>
            <person name="David-Palma M."/>
            <person name="Shea T."/>
            <person name="Bowers K."/>
            <person name="McGinley-Smith S."/>
            <person name="Mohammad A.W."/>
            <person name="Gnirke A."/>
            <person name="Yurkov A.M."/>
            <person name="Nowrousian M."/>
            <person name="Sun S."/>
            <person name="Cuomo C.A."/>
            <person name="Heitman J."/>
        </authorList>
    </citation>
    <scope>NUCLEOTIDE SEQUENCE</scope>
    <source>
        <strain evidence="9">CBS 10118</strain>
    </source>
</reference>
<dbReference type="KEGG" id="kbi:30206722"/>
<dbReference type="VEuPathDB" id="FungiDB:I302_02323"/>
<dbReference type="InterPro" id="IPR036864">
    <property type="entry name" value="Zn2-C6_fun-type_DNA-bd_sf"/>
</dbReference>
<proteinExistence type="predicted"/>
<reference evidence="8" key="1">
    <citation type="submission" date="2013-07" db="EMBL/GenBank/DDBJ databases">
        <title>The Genome Sequence of Cryptococcus bestiolae CBS10118.</title>
        <authorList>
            <consortium name="The Broad Institute Genome Sequencing Platform"/>
            <person name="Cuomo C."/>
            <person name="Litvintseva A."/>
            <person name="Chen Y."/>
            <person name="Heitman J."/>
            <person name="Sun S."/>
            <person name="Springer D."/>
            <person name="Dromer F."/>
            <person name="Young S.K."/>
            <person name="Zeng Q."/>
            <person name="Gargeya S."/>
            <person name="Fitzgerald M."/>
            <person name="Abouelleil A."/>
            <person name="Alvarado L."/>
            <person name="Berlin A.M."/>
            <person name="Chapman S.B."/>
            <person name="Dewar J."/>
            <person name="Goldberg J."/>
            <person name="Griggs A."/>
            <person name="Gujja S."/>
            <person name="Hansen M."/>
            <person name="Howarth C."/>
            <person name="Imamovic A."/>
            <person name="Larimer J."/>
            <person name="McCowan C."/>
            <person name="Murphy C."/>
            <person name="Pearson M."/>
            <person name="Priest M."/>
            <person name="Roberts A."/>
            <person name="Saif S."/>
            <person name="Shea T."/>
            <person name="Sykes S."/>
            <person name="Wortman J."/>
            <person name="Nusbaum C."/>
            <person name="Birren B."/>
        </authorList>
    </citation>
    <scope>NUCLEOTIDE SEQUENCE [LARGE SCALE GENOMIC DNA]</scope>
    <source>
        <strain evidence="8">CBS 10118</strain>
    </source>
</reference>
<dbReference type="GO" id="GO:0008270">
    <property type="term" value="F:zinc ion binding"/>
    <property type="evidence" value="ECO:0007669"/>
    <property type="project" value="InterPro"/>
</dbReference>
<gene>
    <name evidence="8" type="ORF">I302_02323</name>
    <name evidence="9" type="ORF">I302_103620</name>
</gene>
<reference evidence="8" key="3">
    <citation type="submission" date="2014-01" db="EMBL/GenBank/DDBJ databases">
        <title>Evolution of pathogenesis and genome organization in the Tremellales.</title>
        <authorList>
            <person name="Cuomo C."/>
            <person name="Litvintseva A."/>
            <person name="Heitman J."/>
            <person name="Chen Y."/>
            <person name="Sun S."/>
            <person name="Springer D."/>
            <person name="Dromer F."/>
            <person name="Young S."/>
            <person name="Zeng Q."/>
            <person name="Chapman S."/>
            <person name="Gujja S."/>
            <person name="Saif S."/>
            <person name="Birren B."/>
        </authorList>
    </citation>
    <scope>NUCLEOTIDE SEQUENCE</scope>
    <source>
        <strain evidence="8">CBS 10118</strain>
    </source>
</reference>
<evidence type="ECO:0000256" key="6">
    <source>
        <dbReference type="SAM" id="Coils"/>
    </source>
</evidence>
<keyword evidence="10" id="KW-1185">Reference proteome</keyword>
<dbReference type="InterPro" id="IPR051089">
    <property type="entry name" value="prtT"/>
</dbReference>
<dbReference type="InterPro" id="IPR001138">
    <property type="entry name" value="Zn2Cys6_DnaBD"/>
</dbReference>
<dbReference type="GeneID" id="30206722"/>
<dbReference type="AlphaFoldDB" id="A0A1B9G918"/>
<dbReference type="EMBL" id="KI894019">
    <property type="protein sequence ID" value="OCF27481.1"/>
    <property type="molecule type" value="Genomic_DNA"/>
</dbReference>
<sequence>MPRDITPPPPARPTKRTRVYRACQYCVSAKTRCEDVRPEGCFICRRKGKVCSLAGLSSAETNGNGAHEPNDDLSEKVQRQEERYRVLEERFNALEHAFTNRDEATPKGSVRSNLEHAPTPSRYYTKTSHPLLLQSWHGSTPMFDENLFNPTDPDSLPDVVELGLISRPQLEMGFQLFKHKFSSIYPFHTFLHTSTSVPCQSFLTLAILYYINSDCSTSAGVIPVDNAVLIDLIERSILSLLSGSTSAESIFALFILSFAPTKKSLSSRQQPSSLRVISLAYDLGKSLGWNQKTHLASRGGLRNGLFESWMSKKLDLVLLWTAIINRYNILHIISTPYDVPIESPAPYLPDDHPSASESVRMTITHLRKEAELVNRVKGYIYTLYQVECEIELEPESLSRCIDEVKCMRKDLHDFREGLSGGRGGIGHDSLEYDSKCIEFALIIRLSAINQSVPSPISLAIKWLGLSTIGQNYLPTSLALIDIVLARASEDGGGAGISSLPSYLINSICLAYICLRRSLVYIYANRRSIGQEEKVQYRAQVDLLLRAQDILMGLGGTPELLVDYTNRQLGDLESIVFPVDHHVSNSNPNDQLHISSTGPGQMMESTNMDLNVNMNQNMDMTMPHLGVGNGAGAVPIDWSNWDWSALLVDPFSFDMGVGPVE</sequence>
<evidence type="ECO:0000313" key="9">
    <source>
        <dbReference type="EMBL" id="WVW81625.1"/>
    </source>
</evidence>
<feature type="region of interest" description="Disordered" evidence="7">
    <location>
        <begin position="100"/>
        <end position="119"/>
    </location>
</feature>
<evidence type="ECO:0000256" key="1">
    <source>
        <dbReference type="ARBA" id="ARBA00004123"/>
    </source>
</evidence>
<dbReference type="Proteomes" id="UP000092730">
    <property type="component" value="Chromosome 2"/>
</dbReference>
<dbReference type="GO" id="GO:0000976">
    <property type="term" value="F:transcription cis-regulatory region binding"/>
    <property type="evidence" value="ECO:0007669"/>
    <property type="project" value="TreeGrafter"/>
</dbReference>
<protein>
    <recommendedName>
        <fullName evidence="11">Zn(2)-C6 fungal-type domain-containing protein</fullName>
    </recommendedName>
</protein>
<dbReference type="GO" id="GO:0000981">
    <property type="term" value="F:DNA-binding transcription factor activity, RNA polymerase II-specific"/>
    <property type="evidence" value="ECO:0007669"/>
    <property type="project" value="InterPro"/>
</dbReference>
<dbReference type="PANTHER" id="PTHR31845">
    <property type="entry name" value="FINGER DOMAIN PROTEIN, PUTATIVE-RELATED"/>
    <property type="match status" value="1"/>
</dbReference>
<evidence type="ECO:0000313" key="10">
    <source>
        <dbReference type="Proteomes" id="UP000092730"/>
    </source>
</evidence>
<keyword evidence="2" id="KW-0805">Transcription regulation</keyword>
<dbReference type="CDD" id="cd00067">
    <property type="entry name" value="GAL4"/>
    <property type="match status" value="1"/>
</dbReference>
<dbReference type="PANTHER" id="PTHR31845:SF17">
    <property type="entry name" value="ZN(II)2CYS6 TRANSCRIPTION FACTOR (EUROFUNG)"/>
    <property type="match status" value="1"/>
</dbReference>
<dbReference type="GO" id="GO:0005634">
    <property type="term" value="C:nucleus"/>
    <property type="evidence" value="ECO:0007669"/>
    <property type="project" value="UniProtKB-SubCell"/>
</dbReference>
<reference evidence="9" key="2">
    <citation type="submission" date="2013-07" db="EMBL/GenBank/DDBJ databases">
        <authorList>
            <consortium name="The Broad Institute Genome Sequencing Platform"/>
            <person name="Cuomo C."/>
            <person name="Litvintseva A."/>
            <person name="Chen Y."/>
            <person name="Heitman J."/>
            <person name="Sun S."/>
            <person name="Springer D."/>
            <person name="Dromer F."/>
            <person name="Young S.K."/>
            <person name="Zeng Q."/>
            <person name="Gargeya S."/>
            <person name="Fitzgerald M."/>
            <person name="Abouelleil A."/>
            <person name="Alvarado L."/>
            <person name="Berlin A.M."/>
            <person name="Chapman S.B."/>
            <person name="Dewar J."/>
            <person name="Goldberg J."/>
            <person name="Griggs A."/>
            <person name="Gujja S."/>
            <person name="Hansen M."/>
            <person name="Howarth C."/>
            <person name="Imamovic A."/>
            <person name="Larimer J."/>
            <person name="McCowan C."/>
            <person name="Murphy C."/>
            <person name="Pearson M."/>
            <person name="Priest M."/>
            <person name="Roberts A."/>
            <person name="Saif S."/>
            <person name="Shea T."/>
            <person name="Sykes S."/>
            <person name="Wortman J."/>
            <person name="Nusbaum C."/>
            <person name="Birren B."/>
        </authorList>
    </citation>
    <scope>NUCLEOTIDE SEQUENCE</scope>
    <source>
        <strain evidence="9">CBS 10118</strain>
    </source>
</reference>
<evidence type="ECO:0000256" key="5">
    <source>
        <dbReference type="ARBA" id="ARBA00023242"/>
    </source>
</evidence>
<evidence type="ECO:0000256" key="4">
    <source>
        <dbReference type="ARBA" id="ARBA00023163"/>
    </source>
</evidence>
<comment type="subcellular location">
    <subcellularLocation>
        <location evidence="1">Nucleus</location>
    </subcellularLocation>
</comment>
<evidence type="ECO:0000256" key="7">
    <source>
        <dbReference type="SAM" id="MobiDB-lite"/>
    </source>
</evidence>
<accession>A0A1B9G918</accession>
<evidence type="ECO:0000256" key="2">
    <source>
        <dbReference type="ARBA" id="ARBA00023015"/>
    </source>
</evidence>
<dbReference type="SUPFAM" id="SSF57701">
    <property type="entry name" value="Zn2/Cys6 DNA-binding domain"/>
    <property type="match status" value="1"/>
</dbReference>
<keyword evidence="6" id="KW-0175">Coiled coil</keyword>
<dbReference type="OrthoDB" id="3364175at2759"/>
<dbReference type="Gene3D" id="4.10.240.10">
    <property type="entry name" value="Zn(2)-C6 fungal-type DNA-binding domain"/>
    <property type="match status" value="1"/>
</dbReference>
<organism evidence="8">
    <name type="scientific">Kwoniella bestiolae CBS 10118</name>
    <dbReference type="NCBI Taxonomy" id="1296100"/>
    <lineage>
        <taxon>Eukaryota</taxon>
        <taxon>Fungi</taxon>
        <taxon>Dikarya</taxon>
        <taxon>Basidiomycota</taxon>
        <taxon>Agaricomycotina</taxon>
        <taxon>Tremellomycetes</taxon>
        <taxon>Tremellales</taxon>
        <taxon>Cryptococcaceae</taxon>
        <taxon>Kwoniella</taxon>
    </lineage>
</organism>
<feature type="coiled-coil region" evidence="6">
    <location>
        <begin position="70"/>
        <end position="97"/>
    </location>
</feature>
<evidence type="ECO:0000256" key="3">
    <source>
        <dbReference type="ARBA" id="ARBA00023125"/>
    </source>
</evidence>
<evidence type="ECO:0008006" key="11">
    <source>
        <dbReference type="Google" id="ProtNLM"/>
    </source>
</evidence>
<keyword evidence="3" id="KW-0238">DNA-binding</keyword>
<dbReference type="RefSeq" id="XP_019048551.1">
    <property type="nucleotide sequence ID" value="XM_019188989.1"/>
</dbReference>
<keyword evidence="5" id="KW-0539">Nucleus</keyword>